<protein>
    <submittedName>
        <fullName evidence="8">CLUMA_CG005729, isoform C</fullName>
    </submittedName>
</protein>
<feature type="compositionally biased region" description="Low complexity" evidence="5">
    <location>
        <begin position="805"/>
        <end position="824"/>
    </location>
</feature>
<dbReference type="InterPro" id="IPR000533">
    <property type="entry name" value="Tropomyosin"/>
</dbReference>
<dbReference type="OrthoDB" id="67700at2759"/>
<feature type="compositionally biased region" description="Low complexity" evidence="5">
    <location>
        <begin position="267"/>
        <end position="278"/>
    </location>
</feature>
<feature type="region of interest" description="Disordered" evidence="5">
    <location>
        <begin position="1277"/>
        <end position="1329"/>
    </location>
</feature>
<dbReference type="SMART" id="SM00239">
    <property type="entry name" value="C2"/>
    <property type="match status" value="2"/>
</dbReference>
<dbReference type="FunFam" id="1.20.5.170:FF:000001">
    <property type="entry name" value="Tropomyosin alpha-1 chain isoform 1"/>
    <property type="match status" value="2"/>
</dbReference>
<dbReference type="FunFam" id="1.20.5.340:FF:000001">
    <property type="entry name" value="Tropomyosin alpha-1 chain isoform 2"/>
    <property type="match status" value="2"/>
</dbReference>
<evidence type="ECO:0000256" key="4">
    <source>
        <dbReference type="SAM" id="Coils"/>
    </source>
</evidence>
<dbReference type="Gene3D" id="1.20.5.340">
    <property type="match status" value="2"/>
</dbReference>
<feature type="compositionally biased region" description="Low complexity" evidence="5">
    <location>
        <begin position="884"/>
        <end position="908"/>
    </location>
</feature>
<feature type="transmembrane region" description="Helical" evidence="6">
    <location>
        <begin position="1244"/>
        <end position="1266"/>
    </location>
</feature>
<comment type="similarity">
    <text evidence="1 3">Belongs to the tropomyosin family.</text>
</comment>
<dbReference type="Gene3D" id="2.60.40.150">
    <property type="entry name" value="C2 domain"/>
    <property type="match status" value="2"/>
</dbReference>
<organism evidence="8 9">
    <name type="scientific">Clunio marinus</name>
    <dbReference type="NCBI Taxonomy" id="568069"/>
    <lineage>
        <taxon>Eukaryota</taxon>
        <taxon>Metazoa</taxon>
        <taxon>Ecdysozoa</taxon>
        <taxon>Arthropoda</taxon>
        <taxon>Hexapoda</taxon>
        <taxon>Insecta</taxon>
        <taxon>Pterygota</taxon>
        <taxon>Neoptera</taxon>
        <taxon>Endopterygota</taxon>
        <taxon>Diptera</taxon>
        <taxon>Nematocera</taxon>
        <taxon>Chironomoidea</taxon>
        <taxon>Chironomidae</taxon>
        <taxon>Clunio</taxon>
    </lineage>
</organism>
<feature type="region of interest" description="Disordered" evidence="5">
    <location>
        <begin position="100"/>
        <end position="198"/>
    </location>
</feature>
<evidence type="ECO:0000313" key="8">
    <source>
        <dbReference type="EMBL" id="CRK92127.1"/>
    </source>
</evidence>
<keyword evidence="9" id="KW-1185">Reference proteome</keyword>
<dbReference type="EMBL" id="CVRI01000024">
    <property type="protein sequence ID" value="CRK92127.1"/>
    <property type="molecule type" value="Genomic_DNA"/>
</dbReference>
<dbReference type="SUPFAM" id="SSF57997">
    <property type="entry name" value="Tropomyosin"/>
    <property type="match status" value="3"/>
</dbReference>
<evidence type="ECO:0000313" key="9">
    <source>
        <dbReference type="Proteomes" id="UP000183832"/>
    </source>
</evidence>
<feature type="region of interest" description="Disordered" evidence="5">
    <location>
        <begin position="60"/>
        <end position="82"/>
    </location>
</feature>
<name>A0A1J1HVL6_9DIPT</name>
<dbReference type="PRINTS" id="PR00194">
    <property type="entry name" value="TROPOMYOSIN"/>
</dbReference>
<evidence type="ECO:0000256" key="2">
    <source>
        <dbReference type="ARBA" id="ARBA00023054"/>
    </source>
</evidence>
<keyword evidence="2 4" id="KW-0175">Coiled coil</keyword>
<accession>A0A1J1HVL6</accession>
<keyword evidence="6" id="KW-1133">Transmembrane helix</keyword>
<dbReference type="SUPFAM" id="SSF49562">
    <property type="entry name" value="C2 domain (Calcium/lipid-binding domain, CaLB)"/>
    <property type="match status" value="2"/>
</dbReference>
<dbReference type="PROSITE" id="PS00326">
    <property type="entry name" value="TROPOMYOSIN"/>
    <property type="match status" value="2"/>
</dbReference>
<dbReference type="Pfam" id="PF00261">
    <property type="entry name" value="Tropomyosin"/>
    <property type="match status" value="3"/>
</dbReference>
<feature type="compositionally biased region" description="Low complexity" evidence="5">
    <location>
        <begin position="917"/>
        <end position="933"/>
    </location>
</feature>
<dbReference type="FunFam" id="2.60.40.150:FF:000181">
    <property type="entry name" value="Synaptotagmin 4"/>
    <property type="match status" value="1"/>
</dbReference>
<dbReference type="InterPro" id="IPR035892">
    <property type="entry name" value="C2_domain_sf"/>
</dbReference>
<feature type="compositionally biased region" description="Polar residues" evidence="5">
    <location>
        <begin position="106"/>
        <end position="125"/>
    </location>
</feature>
<dbReference type="CDD" id="cd08404">
    <property type="entry name" value="C2B_Synaptotagmin-4"/>
    <property type="match status" value="1"/>
</dbReference>
<feature type="domain" description="C2" evidence="7">
    <location>
        <begin position="1526"/>
        <end position="1665"/>
    </location>
</feature>
<proteinExistence type="inferred from homology"/>
<feature type="compositionally biased region" description="Basic residues" evidence="5">
    <location>
        <begin position="282"/>
        <end position="296"/>
    </location>
</feature>
<feature type="coiled-coil region" evidence="4">
    <location>
        <begin position="231"/>
        <end position="258"/>
    </location>
</feature>
<dbReference type="CDD" id="cd08388">
    <property type="entry name" value="C2A_Synaptotagmin-4-11"/>
    <property type="match status" value="1"/>
</dbReference>
<keyword evidence="6" id="KW-0472">Membrane</keyword>
<feature type="compositionally biased region" description="Basic and acidic residues" evidence="5">
    <location>
        <begin position="162"/>
        <end position="172"/>
    </location>
</feature>
<feature type="compositionally biased region" description="Basic and acidic residues" evidence="5">
    <location>
        <begin position="70"/>
        <end position="82"/>
    </location>
</feature>
<feature type="compositionally biased region" description="Acidic residues" evidence="5">
    <location>
        <begin position="312"/>
        <end position="322"/>
    </location>
</feature>
<evidence type="ECO:0000256" key="1">
    <source>
        <dbReference type="ARBA" id="ARBA00009036"/>
    </source>
</evidence>
<evidence type="ECO:0000256" key="5">
    <source>
        <dbReference type="SAM" id="MobiDB-lite"/>
    </source>
</evidence>
<dbReference type="FunFam" id="2.60.40.150:FF:000039">
    <property type="entry name" value="Synaptotagmin 11"/>
    <property type="match status" value="1"/>
</dbReference>
<dbReference type="InterPro" id="IPR000008">
    <property type="entry name" value="C2_dom"/>
</dbReference>
<dbReference type="Pfam" id="PF00168">
    <property type="entry name" value="C2"/>
    <property type="match status" value="2"/>
</dbReference>
<feature type="compositionally biased region" description="Low complexity" evidence="5">
    <location>
        <begin position="1307"/>
        <end position="1329"/>
    </location>
</feature>
<feature type="coiled-coil region" evidence="4">
    <location>
        <begin position="577"/>
        <end position="765"/>
    </location>
</feature>
<dbReference type="Proteomes" id="UP000183832">
    <property type="component" value="Unassembled WGS sequence"/>
</dbReference>
<reference evidence="8 9" key="1">
    <citation type="submission" date="2015-04" db="EMBL/GenBank/DDBJ databases">
        <authorList>
            <person name="Syromyatnikov M.Y."/>
            <person name="Popov V.N."/>
        </authorList>
    </citation>
    <scope>NUCLEOTIDE SEQUENCE [LARGE SCALE GENOMIC DNA]</scope>
</reference>
<dbReference type="STRING" id="568069.A0A1J1HVL6"/>
<sequence length="1669" mass="188258">MDAIKKKMQAMKLEKDNALDRALLCEQQARDANTKAEKAEEEARTLQKKIQTIENDLDQTQEQETAVNGKLEEKEKALQNKQRENKIRFQGMMMIGVLRSNRKNTSRVSNRSSKIQISLTLSKRNSCSKRVKEKENRTTKKASRPSAVRKSSLNKTNKKNVIKIDNDIKMTERSAQGSTRSRRGHQNHPKNMGMRTSNVPTSEIIQALRDGRNLETLFNQQQTKQVTDKQLTAINRNISKLNEKCDDSNKDLEKSNCNLDLINKRNSSSSSLNSTPSEKSGKKSNKNHEGKKKRNKTSQTDITKIARPAADGAEDITDEDDAETAELAKLRCTSERTEVIAEREHRRQKKCADYPGLAFGRSIFSSDSMMKFNIIRNELQNIMNNQLRRKMTTNLQQGTLLDVLKKKMRQTKEEMERYKDECEEFNRKHQLEAKRREDSKMNSAFTFHRTINSYFIRNKHGQEEKPTEKNTILNEYQSERISKKRLRGIETTKFSYLRHNDDVDFLWLISFYVTHDDEFLKNEYLISLQLSQFEYKFRNESQEIKILALNFNQEISQVESNCNSLCLFPFAERSTKTLQAESEVAALNRRIQLLEEDLERSEERLASASAKLSEASAAADESERARKVLENRALADEERMDALENQLKEARFLAEEADKKYDEVARKLVLMEQDLERSEEKVELSESKIVELEEELRVVGNNLKSLEVSEEKATQREETFEGQVRILEGNLKEAEARAEFAERSVQKLQKEVDRLEDELIIAKEHFAEIGDDLDFTFVDLIDGISPIYTYRRPKPPTPPPKEPTPSKIETPATTAEGAAAGTEGSQADGAIGEGAPGISAPPKEPSPFELQKHFPPDGAEVPFVKSHENPNAPAPSPAPEESTDAQSAEAAAEASSEAPAADAPTAEEIGSGDAEGEVPASEAPAADAVATEEAPTDMDAIKKKMQAMKLEKDNAQDKADTCEGQYKDANAKAAKVEEEVADLIKKLAQIESDLEAHKNALEQANKDLEEKEKLLTSTESEVAALNRKVQQVEEDLEKSEERSGNALAKLLEATQAADENNRMCKVLENRSQQDEERMDQLTNQLKEARLLAEDADGKSDEVSRKLAFVEDELEVAEDRVKSGEAKIMELEEELKVVGNSLKSLEVSEEKANQRVEEFKRQLKSLTSKLKEAENRAELAEKTVKKLQKEVDRLEDRTSSVSTKTDTSLLPTKWILHSPNWLVIKNHHPLISSSSEHFNDDTVCVFVPAVLGLTLAAILAVAACFCARRVRRQNKKSNHEAAFAFQPPPRPARAVRSPNGQTSHYLKKSPSPTSTKPLPGLQSPQTDPLPLQTLTTKYSAENEISNVINEARSSPDHEQVDCGEYGKLGTLVFKLRYLVERNALVVSVVRCRGLPSRNINGSLTVSSDSTNVGQLANGKTQSATATDPYVKLQLLPDKQHKVKTRVVRNTRNPVYEEDFTFYGLTMNELQTMSLHFVVLSFDRYSRDDVIGEVVCPFNTIDLQQIENQQVALSREIQPRSLKIKSQGRGELLISLCWQPAAARLTVVLLKARNLPRMDVTGLADPYVKIYLLYNGQRIAKKKTHVKKRTLSPVFNESFAFDIPTTEGTGQTLEGVSLELMLLDWDRVTKNEVIGRLELGGPRSVGSTLNHWKEVCNSPRRQIADWHKLRE</sequence>
<feature type="region of interest" description="Disordered" evidence="5">
    <location>
        <begin position="262"/>
        <end position="322"/>
    </location>
</feature>
<feature type="region of interest" description="Disordered" evidence="5">
    <location>
        <begin position="788"/>
        <end position="941"/>
    </location>
</feature>
<feature type="coiled-coil region" evidence="4">
    <location>
        <begin position="401"/>
        <end position="435"/>
    </location>
</feature>
<evidence type="ECO:0000259" key="7">
    <source>
        <dbReference type="PROSITE" id="PS50004"/>
    </source>
</evidence>
<dbReference type="PROSITE" id="PS50004">
    <property type="entry name" value="C2"/>
    <property type="match status" value="2"/>
</dbReference>
<feature type="domain" description="C2" evidence="7">
    <location>
        <begin position="1366"/>
        <end position="1509"/>
    </location>
</feature>
<evidence type="ECO:0000256" key="3">
    <source>
        <dbReference type="RuleBase" id="RU004515"/>
    </source>
</evidence>
<dbReference type="Gene3D" id="1.20.5.170">
    <property type="match status" value="3"/>
</dbReference>
<keyword evidence="6" id="KW-0812">Transmembrane</keyword>
<dbReference type="PANTHER" id="PTHR19269">
    <property type="entry name" value="TROPOMYOSIN"/>
    <property type="match status" value="1"/>
</dbReference>
<evidence type="ECO:0000256" key="6">
    <source>
        <dbReference type="SAM" id="Phobius"/>
    </source>
</evidence>
<gene>
    <name evidence="8" type="primary">putative Tropomyosin-2</name>
    <name evidence="8" type="ORF">CLUMA_CG005729</name>
</gene>